<sequence length="417" mass="45877">MSTTLAATWYIASQYEQYRLNALERFNNQTGSTQLSHTISDRNLFNHNEHYRISAYADGSNKLVELQFNQQVKFYPGFVKATYSIDTSSPSWQVVGQQLKQPLLNHGSWSASIFSQQGNYRYQVDGFESKPTSLDEYISTGDIVVDGTFALDLSEYSSQLSIAAATIGFAQRVFELEGLSASSTMTLLDDIYDINFSHSSIDSLTAYQLGNTTTATKPLRFKLNDLKLSNGNLHRQGNSSSSTTLTIGALALSANDDIDITLTDARLATKVSNVATSAYINLARFIQQGSQPDALASALTDIDTILANNLQLDIQAFEGDITLASRDEKIAGHYAAIGQIVLHPTNLAQLQTSQPFALIDAKLSLNFSDTMFSQHPLATQLDNFEQHGFLNRADGQFTTSVIFENAQLSLNDQPLQL</sequence>
<gene>
    <name evidence="1" type="ORF">HER31_09475</name>
</gene>
<name>A0A6H1UDH6_9GAMM</name>
<evidence type="ECO:0000313" key="1">
    <source>
        <dbReference type="EMBL" id="QIZ77094.1"/>
    </source>
</evidence>
<organism evidence="1 2">
    <name type="scientific">Ferrimonas lipolytica</name>
    <dbReference type="NCBI Taxonomy" id="2724191"/>
    <lineage>
        <taxon>Bacteria</taxon>
        <taxon>Pseudomonadati</taxon>
        <taxon>Pseudomonadota</taxon>
        <taxon>Gammaproteobacteria</taxon>
        <taxon>Alteromonadales</taxon>
        <taxon>Ferrimonadaceae</taxon>
        <taxon>Ferrimonas</taxon>
    </lineage>
</organism>
<protein>
    <submittedName>
        <fullName evidence="1">YdgA family protein</fullName>
    </submittedName>
</protein>
<proteinExistence type="predicted"/>
<dbReference type="EMBL" id="CP051180">
    <property type="protein sequence ID" value="QIZ77094.1"/>
    <property type="molecule type" value="Genomic_DNA"/>
</dbReference>
<reference evidence="1 2" key="1">
    <citation type="submission" date="2020-04" db="EMBL/GenBank/DDBJ databases">
        <title>Ferrimonas sp. S7 isolated from sea water.</title>
        <authorList>
            <person name="Bae S.S."/>
            <person name="Baek K."/>
        </authorList>
    </citation>
    <scope>NUCLEOTIDE SEQUENCE [LARGE SCALE GENOMIC DNA]</scope>
    <source>
        <strain evidence="1 2">S7</strain>
    </source>
</reference>
<dbReference type="RefSeq" id="WP_168660355.1">
    <property type="nucleotide sequence ID" value="NZ_CP051180.1"/>
</dbReference>
<accession>A0A6H1UDH6</accession>
<dbReference type="Proteomes" id="UP000501602">
    <property type="component" value="Chromosome"/>
</dbReference>
<dbReference type="KEGG" id="fes:HER31_09475"/>
<keyword evidence="2" id="KW-1185">Reference proteome</keyword>
<dbReference type="AlphaFoldDB" id="A0A6H1UDH6"/>
<evidence type="ECO:0000313" key="2">
    <source>
        <dbReference type="Proteomes" id="UP000501602"/>
    </source>
</evidence>